<keyword evidence="2" id="KW-0238">DNA-binding</keyword>
<gene>
    <name evidence="7" type="ORF">ACFQE0_20970</name>
</gene>
<dbReference type="RefSeq" id="WP_378973105.1">
    <property type="nucleotide sequence ID" value="NZ_JBHSWN010000001.1"/>
</dbReference>
<keyword evidence="3" id="KW-0804">Transcription</keyword>
<dbReference type="InterPro" id="IPR011006">
    <property type="entry name" value="CheY-like_superfamily"/>
</dbReference>
<dbReference type="SUPFAM" id="SSF52172">
    <property type="entry name" value="CheY-like"/>
    <property type="match status" value="1"/>
</dbReference>
<dbReference type="EMBL" id="JBHSWN010000001">
    <property type="protein sequence ID" value="MFC6791852.1"/>
    <property type="molecule type" value="Genomic_DNA"/>
</dbReference>
<dbReference type="InterPro" id="IPR016032">
    <property type="entry name" value="Sig_transdc_resp-reg_C-effctor"/>
</dbReference>
<dbReference type="PROSITE" id="PS50043">
    <property type="entry name" value="HTH_LUXR_2"/>
    <property type="match status" value="1"/>
</dbReference>
<comment type="caution">
    <text evidence="7">The sequence shown here is derived from an EMBL/GenBank/DDBJ whole genome shotgun (WGS) entry which is preliminary data.</text>
</comment>
<dbReference type="CDD" id="cd06170">
    <property type="entry name" value="LuxR_C_like"/>
    <property type="match status" value="1"/>
</dbReference>
<dbReference type="SUPFAM" id="SSF46894">
    <property type="entry name" value="C-terminal effector domain of the bipartite response regulators"/>
    <property type="match status" value="1"/>
</dbReference>
<keyword evidence="1" id="KW-0805">Transcription regulation</keyword>
<evidence type="ECO:0000259" key="6">
    <source>
        <dbReference type="PROSITE" id="PS50110"/>
    </source>
</evidence>
<name>A0ABW2BPH7_9HYPH</name>
<reference evidence="8" key="1">
    <citation type="journal article" date="2019" name="Int. J. Syst. Evol. Microbiol.">
        <title>The Global Catalogue of Microorganisms (GCM) 10K type strain sequencing project: providing services to taxonomists for standard genome sequencing and annotation.</title>
        <authorList>
            <consortium name="The Broad Institute Genomics Platform"/>
            <consortium name="The Broad Institute Genome Sequencing Center for Infectious Disease"/>
            <person name="Wu L."/>
            <person name="Ma J."/>
        </authorList>
    </citation>
    <scope>NUCLEOTIDE SEQUENCE [LARGE SCALE GENOMIC DNA]</scope>
    <source>
        <strain evidence="8">CCUG 48316</strain>
    </source>
</reference>
<dbReference type="InterPro" id="IPR036388">
    <property type="entry name" value="WH-like_DNA-bd_sf"/>
</dbReference>
<evidence type="ECO:0000256" key="3">
    <source>
        <dbReference type="ARBA" id="ARBA00023163"/>
    </source>
</evidence>
<dbReference type="Gene3D" id="3.40.50.2300">
    <property type="match status" value="1"/>
</dbReference>
<protein>
    <submittedName>
        <fullName evidence="7">Response regulator transcription factor</fullName>
    </submittedName>
</protein>
<dbReference type="InterPro" id="IPR001789">
    <property type="entry name" value="Sig_transdc_resp-reg_receiver"/>
</dbReference>
<evidence type="ECO:0000259" key="5">
    <source>
        <dbReference type="PROSITE" id="PS50043"/>
    </source>
</evidence>
<evidence type="ECO:0000313" key="8">
    <source>
        <dbReference type="Proteomes" id="UP001596292"/>
    </source>
</evidence>
<dbReference type="PANTHER" id="PTHR44688">
    <property type="entry name" value="DNA-BINDING TRANSCRIPTIONAL ACTIVATOR DEVR_DOSR"/>
    <property type="match status" value="1"/>
</dbReference>
<evidence type="ECO:0000256" key="4">
    <source>
        <dbReference type="PROSITE-ProRule" id="PRU00169"/>
    </source>
</evidence>
<dbReference type="PROSITE" id="PS50110">
    <property type="entry name" value="RESPONSE_REGULATORY"/>
    <property type="match status" value="1"/>
</dbReference>
<sequence>MANALMPGCTVLDLRGGDGPMAISELKAHRERLPIVAIGSSGSDVAVGVRAMKAGAVDCLEAPWTAEVRLFAVRTALAEVRDATERTRSRDVSRERIGTLTVRESAVLEGLLAGGTNKTIACTLGLSLRTVEIHRARVMEALGAQILLEAVLIAAGAGVRSASPDGE</sequence>
<feature type="modified residue" description="4-aspartylphosphate" evidence="4">
    <location>
        <position position="13"/>
    </location>
</feature>
<organism evidence="7 8">
    <name type="scientific">Methylobacterium komagatae</name>
    <dbReference type="NCBI Taxonomy" id="374425"/>
    <lineage>
        <taxon>Bacteria</taxon>
        <taxon>Pseudomonadati</taxon>
        <taxon>Pseudomonadota</taxon>
        <taxon>Alphaproteobacteria</taxon>
        <taxon>Hyphomicrobiales</taxon>
        <taxon>Methylobacteriaceae</taxon>
        <taxon>Methylobacterium</taxon>
    </lineage>
</organism>
<dbReference type="PRINTS" id="PR00038">
    <property type="entry name" value="HTHLUXR"/>
</dbReference>
<evidence type="ECO:0000256" key="1">
    <source>
        <dbReference type="ARBA" id="ARBA00023015"/>
    </source>
</evidence>
<evidence type="ECO:0000313" key="7">
    <source>
        <dbReference type="EMBL" id="MFC6791852.1"/>
    </source>
</evidence>
<dbReference type="InterPro" id="IPR000792">
    <property type="entry name" value="Tscrpt_reg_LuxR_C"/>
</dbReference>
<evidence type="ECO:0000256" key="2">
    <source>
        <dbReference type="ARBA" id="ARBA00023125"/>
    </source>
</evidence>
<dbReference type="SMART" id="SM00421">
    <property type="entry name" value="HTH_LUXR"/>
    <property type="match status" value="1"/>
</dbReference>
<keyword evidence="4" id="KW-0597">Phosphoprotein</keyword>
<keyword evidence="8" id="KW-1185">Reference proteome</keyword>
<feature type="domain" description="Response regulatory" evidence="6">
    <location>
        <begin position="1"/>
        <end position="77"/>
    </location>
</feature>
<feature type="domain" description="HTH luxR-type" evidence="5">
    <location>
        <begin position="93"/>
        <end position="158"/>
    </location>
</feature>
<dbReference type="Pfam" id="PF00196">
    <property type="entry name" value="GerE"/>
    <property type="match status" value="1"/>
</dbReference>
<proteinExistence type="predicted"/>
<dbReference type="PANTHER" id="PTHR44688:SF16">
    <property type="entry name" value="DNA-BINDING TRANSCRIPTIONAL ACTIVATOR DEVR_DOSR"/>
    <property type="match status" value="1"/>
</dbReference>
<dbReference type="Proteomes" id="UP001596292">
    <property type="component" value="Unassembled WGS sequence"/>
</dbReference>
<accession>A0ABW2BPH7</accession>
<dbReference type="Gene3D" id="1.10.10.10">
    <property type="entry name" value="Winged helix-like DNA-binding domain superfamily/Winged helix DNA-binding domain"/>
    <property type="match status" value="1"/>
</dbReference>